<evidence type="ECO:0000313" key="1">
    <source>
        <dbReference type="EMBL" id="KAL1511401.1"/>
    </source>
</evidence>
<accession>A0AB34J4G3</accession>
<name>A0AB34J4G3_PRYPA</name>
<proteinExistence type="predicted"/>
<dbReference type="EMBL" id="JBGBPQ010000014">
    <property type="protein sequence ID" value="KAL1511401.1"/>
    <property type="molecule type" value="Genomic_DNA"/>
</dbReference>
<keyword evidence="2" id="KW-1185">Reference proteome</keyword>
<organism evidence="1 2">
    <name type="scientific">Prymnesium parvum</name>
    <name type="common">Toxic golden alga</name>
    <dbReference type="NCBI Taxonomy" id="97485"/>
    <lineage>
        <taxon>Eukaryota</taxon>
        <taxon>Haptista</taxon>
        <taxon>Haptophyta</taxon>
        <taxon>Prymnesiophyceae</taxon>
        <taxon>Prymnesiales</taxon>
        <taxon>Prymnesiaceae</taxon>
        <taxon>Prymnesium</taxon>
    </lineage>
</organism>
<gene>
    <name evidence="1" type="ORF">AB1Y20_006202</name>
</gene>
<comment type="caution">
    <text evidence="1">The sequence shown here is derived from an EMBL/GenBank/DDBJ whole genome shotgun (WGS) entry which is preliminary data.</text>
</comment>
<dbReference type="AlphaFoldDB" id="A0AB34J4G3"/>
<reference evidence="1 2" key="1">
    <citation type="journal article" date="2024" name="Science">
        <title>Giant polyketide synthase enzymes in the biosynthesis of giant marine polyether toxins.</title>
        <authorList>
            <person name="Fallon T.R."/>
            <person name="Shende V.V."/>
            <person name="Wierzbicki I.H."/>
            <person name="Pendleton A.L."/>
            <person name="Watervoot N.F."/>
            <person name="Auber R.P."/>
            <person name="Gonzalez D.J."/>
            <person name="Wisecaver J.H."/>
            <person name="Moore B.S."/>
        </authorList>
    </citation>
    <scope>NUCLEOTIDE SEQUENCE [LARGE SCALE GENOMIC DNA]</scope>
    <source>
        <strain evidence="1 2">12B1</strain>
    </source>
</reference>
<sequence>MATIWAAASSLLDARLLFKKPTSKKKTPSFSERRPSTINTAHDKIMRRASTFKVNSSWADSTTTRVELLASFAMILCQHAKKCVKAKPYALHTIISGFREDESLRMFDESTRPVHACPNQLSPETALHFLATLTFVLDLEDVVIVLALILLERLGVERLKTLLGTNYWRNTVVAAFVIASKSWYDEALWLADVKYALETHRLYIDDLPKKETAFIKFIKYDVTMTRTVYTNFLLSMTALRLDPEAQSLIAKGMASPGLMALCKKPSERLNC</sequence>
<evidence type="ECO:0000313" key="2">
    <source>
        <dbReference type="Proteomes" id="UP001515480"/>
    </source>
</evidence>
<evidence type="ECO:0008006" key="3">
    <source>
        <dbReference type="Google" id="ProtNLM"/>
    </source>
</evidence>
<protein>
    <recommendedName>
        <fullName evidence="3">Cyclin N-terminal domain-containing protein</fullName>
    </recommendedName>
</protein>
<dbReference type="Proteomes" id="UP001515480">
    <property type="component" value="Unassembled WGS sequence"/>
</dbReference>